<feature type="compositionally biased region" description="Pro residues" evidence="1">
    <location>
        <begin position="1114"/>
        <end position="1125"/>
    </location>
</feature>
<protein>
    <submittedName>
        <fullName evidence="2">Uncharacterized protein</fullName>
    </submittedName>
</protein>
<feature type="region of interest" description="Disordered" evidence="1">
    <location>
        <begin position="1111"/>
        <end position="1137"/>
    </location>
</feature>
<dbReference type="Proteomes" id="UP000051952">
    <property type="component" value="Unassembled WGS sequence"/>
</dbReference>
<dbReference type="VEuPathDB" id="TriTrypDB:BSAL_04825"/>
<reference evidence="3" key="1">
    <citation type="submission" date="2015-09" db="EMBL/GenBank/DDBJ databases">
        <authorList>
            <consortium name="Pathogen Informatics"/>
        </authorList>
    </citation>
    <scope>NUCLEOTIDE SEQUENCE [LARGE SCALE GENOMIC DNA]</scope>
    <source>
        <strain evidence="3">Lake Konstanz</strain>
    </source>
</reference>
<feature type="compositionally biased region" description="Basic residues" evidence="1">
    <location>
        <begin position="1126"/>
        <end position="1137"/>
    </location>
</feature>
<feature type="region of interest" description="Disordered" evidence="1">
    <location>
        <begin position="319"/>
        <end position="342"/>
    </location>
</feature>
<name>A0A0S4IZL5_BODSA</name>
<gene>
    <name evidence="2" type="ORF">BSAL_04825</name>
</gene>
<accession>A0A0S4IZL5</accession>
<feature type="compositionally biased region" description="Polar residues" evidence="1">
    <location>
        <begin position="319"/>
        <end position="338"/>
    </location>
</feature>
<dbReference type="EMBL" id="CYKH01000548">
    <property type="protein sequence ID" value="CUG05846.1"/>
    <property type="molecule type" value="Genomic_DNA"/>
</dbReference>
<sequence>MDRTRRTDVEPPRSVKHPTVPRKIRAASASTSACNLRLSTTIPEAFRTNPDTAILFSKGAHDVEALRKARLELGVSHVARDGRRDTRIVFGKTTVGLNGEETGKLADDIVNRVWREDVSRQKVEDVNKASAQYRRRLMRSNSAARLGASVITGSKLDGSTSFSVREGGTSLLNQSGSWRSSSARPRRVRADSILLFPSIVRACERWLARARVRVAANSAMRQEQTAVATYDTSLKKLVLNRWLSLHHAFLLGRRTALHRILKKWKLYTHQRSQTRRGFYRTLMQSIDRYRLHRLLCLWYTYHIAEKALQHNHHSLDSSTVLGNSGSHSHNATAHSTLSPKDMDPMTMIVRRPAGKSIFQRRPEIVFQAIDAAHANQARTQRMTTAIEHQQTKALRMPWDAWRAYIFTRRIKSNRYQMLRIHRTGRVAGRVLTQCFSKWRFRMNASRSLSLYLYRLQSKALLQWRNRAQLLSDDQARVDQLRESKFALMKRSCLMHWKRRSKESTVFDLVGNCRVLENGARLMPFAFVFATLLAESNRTYSTTSNNGSSSSSGVVATWAEGRANAALSCKCFQQWRKVWLRRKSFEKIIKQQHRVYCGLLLRRAFAAWRSPESSWDDIVFIHQVVNLSQSTEGAAGPGNTSPHFALGGSMSQQPSKETTAAGAATAVAPVVRLFGPRVDDAVLPWLTLRSVERHCRRSYSALGNLHAVSTFAPRRLFEVDSNFYCHREMSGGGGVSDLTKSIADKLFDEAEFPNLRSLSQCSSVTTLQLELESSLMLNVTKRVRSSSIGSALMPPGSGFGAFVTLPTTGYSTGTFTGAALIPTWHLANSQSVAAINLNASRTTTVMSVASSNPNNNTDDNNDLPDGPVLLSNGAFYRHFLFRRILQSLFVVGRVVIASKHASTRLNEFRDLMFSKHVVLSRERITDLQDALHGFAVNTGIANTVSRSQRLRDGGGSSPKSASLMLESMTVQYLPTDRIANRAGYLDGCIARRSTEFLHNELITEQEAFVVEFSTQLQSYKDSLQQRYKQKLLMEAPQEILATIARLGFPHLDLTEVELNLGAIASFLNAQIAANVALRVAFRMRRAFVLKRWAVVDAAVSYWTTAGVARYEPPKHSAPPLPPQPPKPSKKRRSSARRRVTTAVVRKPAISLKHRALRAEQLALAIAIQMRVHLALRHLPEHYTPSTVVCLVPPKTLVHTVARSQNAPDKLLR</sequence>
<evidence type="ECO:0000313" key="3">
    <source>
        <dbReference type="Proteomes" id="UP000051952"/>
    </source>
</evidence>
<evidence type="ECO:0000256" key="1">
    <source>
        <dbReference type="SAM" id="MobiDB-lite"/>
    </source>
</evidence>
<proteinExistence type="predicted"/>
<keyword evidence="3" id="KW-1185">Reference proteome</keyword>
<evidence type="ECO:0000313" key="2">
    <source>
        <dbReference type="EMBL" id="CUG05846.1"/>
    </source>
</evidence>
<dbReference type="AlphaFoldDB" id="A0A0S4IZL5"/>
<organism evidence="2 3">
    <name type="scientific">Bodo saltans</name>
    <name type="common">Flagellated protozoan</name>
    <dbReference type="NCBI Taxonomy" id="75058"/>
    <lineage>
        <taxon>Eukaryota</taxon>
        <taxon>Discoba</taxon>
        <taxon>Euglenozoa</taxon>
        <taxon>Kinetoplastea</taxon>
        <taxon>Metakinetoplastina</taxon>
        <taxon>Eubodonida</taxon>
        <taxon>Bodonidae</taxon>
        <taxon>Bodo</taxon>
    </lineage>
</organism>